<proteinExistence type="predicted"/>
<evidence type="ECO:0000313" key="1">
    <source>
        <dbReference type="EMBL" id="BAQ94022.1"/>
    </source>
</evidence>
<sequence length="116" mass="12279">MKKLLLLLLMAAPVSAQTVTPQFTQGSMQSTTTTTIDIERTIETEVYGGDYNSWSGSNVTPSADISGSGTTFSVTTAGDPWSLEITTRDAGVVETIDITETIDSTSTTTSLSIFSQ</sequence>
<dbReference type="Pfam" id="PF19847">
    <property type="entry name" value="DUF6322"/>
    <property type="match status" value="1"/>
</dbReference>
<accession>A0A6S4P9L9</accession>
<reference evidence="1 2" key="1">
    <citation type="journal article" date="2013" name="PLoS Genet.">
        <title>Expanding the Marine Virosphere Using Metagenomics.</title>
        <authorList>
            <person name="Mizuno C.M."/>
            <person name="Rodriguez-Valera F."/>
            <person name="Kimes N.E."/>
            <person name="Ghai R."/>
        </authorList>
    </citation>
    <scope>NUCLEOTIDE SEQUENCE [LARGE SCALE GENOMIC DNA]</scope>
    <source>
        <strain evidence="1">UvMED-CGR-U-MedDCM-OCT-S28-C3</strain>
    </source>
</reference>
<dbReference type="InterPro" id="IPR046285">
    <property type="entry name" value="DUF6322"/>
</dbReference>
<dbReference type="EMBL" id="AP013539">
    <property type="protein sequence ID" value="BAQ94022.1"/>
    <property type="molecule type" value="Genomic_DNA"/>
</dbReference>
<dbReference type="KEGG" id="vg:55412148"/>
<organism evidence="1 2">
    <name type="scientific">uncultured phage_MedDCM-OCT-S28-C3</name>
    <dbReference type="NCBI Taxonomy" id="2740802"/>
    <lineage>
        <taxon>Viruses</taxon>
        <taxon>Duplodnaviria</taxon>
        <taxon>Heunggongvirae</taxon>
        <taxon>Uroviricota</taxon>
        <taxon>Caudoviricetes</taxon>
        <taxon>Autographivirales</taxon>
        <taxon>Pedosvirus</taxon>
        <taxon>Pedosvirus S28C3</taxon>
    </lineage>
</organism>
<keyword evidence="2" id="KW-1185">Reference proteome</keyword>
<dbReference type="RefSeq" id="YP_009778080.1">
    <property type="nucleotide sequence ID" value="NC_047710.1"/>
</dbReference>
<name>A0A6S4P9L9_9CAUD</name>
<evidence type="ECO:0000313" key="2">
    <source>
        <dbReference type="Proteomes" id="UP000505087"/>
    </source>
</evidence>
<dbReference type="Proteomes" id="UP000505087">
    <property type="component" value="Segment"/>
</dbReference>
<dbReference type="GeneID" id="55412148"/>
<protein>
    <submittedName>
        <fullName evidence="1">Uncharacterized protein</fullName>
    </submittedName>
</protein>